<feature type="domain" description="F-box" evidence="1">
    <location>
        <begin position="2"/>
        <end position="40"/>
    </location>
</feature>
<dbReference type="PANTHER" id="PTHR32278:SF15">
    <property type="entry name" value="F-BOX PROTEIN PP2-B13-RELATED"/>
    <property type="match status" value="1"/>
</dbReference>
<dbReference type="AlphaFoldDB" id="A0A1Q3BJB5"/>
<organism evidence="2 3">
    <name type="scientific">Cephalotus follicularis</name>
    <name type="common">Albany pitcher plant</name>
    <dbReference type="NCBI Taxonomy" id="3775"/>
    <lineage>
        <taxon>Eukaryota</taxon>
        <taxon>Viridiplantae</taxon>
        <taxon>Streptophyta</taxon>
        <taxon>Embryophyta</taxon>
        <taxon>Tracheophyta</taxon>
        <taxon>Spermatophyta</taxon>
        <taxon>Magnoliopsida</taxon>
        <taxon>eudicotyledons</taxon>
        <taxon>Gunneridae</taxon>
        <taxon>Pentapetalae</taxon>
        <taxon>rosids</taxon>
        <taxon>fabids</taxon>
        <taxon>Oxalidales</taxon>
        <taxon>Cephalotaceae</taxon>
        <taxon>Cephalotus</taxon>
    </lineage>
</organism>
<dbReference type="PANTHER" id="PTHR32278">
    <property type="entry name" value="F-BOX DOMAIN-CONTAINING PROTEIN"/>
    <property type="match status" value="1"/>
</dbReference>
<dbReference type="InterPro" id="IPR025886">
    <property type="entry name" value="PP2-like"/>
</dbReference>
<dbReference type="EMBL" id="BDDD01000588">
    <property type="protein sequence ID" value="GAV67823.1"/>
    <property type="molecule type" value="Genomic_DNA"/>
</dbReference>
<name>A0A1Q3BJB5_CEPFO</name>
<gene>
    <name evidence="2" type="ORF">CFOL_v3_11327</name>
</gene>
<reference evidence="3" key="1">
    <citation type="submission" date="2016-04" db="EMBL/GenBank/DDBJ databases">
        <title>Cephalotus genome sequencing.</title>
        <authorList>
            <person name="Fukushima K."/>
            <person name="Hasebe M."/>
            <person name="Fang X."/>
        </authorList>
    </citation>
    <scope>NUCLEOTIDE SEQUENCE [LARGE SCALE GENOMIC DNA]</scope>
    <source>
        <strain evidence="3">cv. St1</strain>
    </source>
</reference>
<proteinExistence type="predicted"/>
<dbReference type="FunCoup" id="A0A1Q3BJB5">
    <property type="interactions" value="18"/>
</dbReference>
<evidence type="ECO:0000313" key="3">
    <source>
        <dbReference type="Proteomes" id="UP000187406"/>
    </source>
</evidence>
<dbReference type="Proteomes" id="UP000187406">
    <property type="component" value="Unassembled WGS sequence"/>
</dbReference>
<dbReference type="InParanoid" id="A0A1Q3BJB5"/>
<dbReference type="InterPro" id="IPR001810">
    <property type="entry name" value="F-box_dom"/>
</dbReference>
<dbReference type="SUPFAM" id="SSF81383">
    <property type="entry name" value="F-box domain"/>
    <property type="match status" value="1"/>
</dbReference>
<evidence type="ECO:0000313" key="2">
    <source>
        <dbReference type="EMBL" id="GAV67823.1"/>
    </source>
</evidence>
<keyword evidence="3" id="KW-1185">Reference proteome</keyword>
<dbReference type="Pfam" id="PF14299">
    <property type="entry name" value="PP2"/>
    <property type="match status" value="1"/>
</dbReference>
<dbReference type="Pfam" id="PF00646">
    <property type="entry name" value="F-box"/>
    <property type="match status" value="1"/>
</dbReference>
<dbReference type="CDD" id="cd22162">
    <property type="entry name" value="F-box_AtSKIP3-like"/>
    <property type="match status" value="1"/>
</dbReference>
<dbReference type="STRING" id="3775.A0A1Q3BJB5"/>
<sequence length="270" mass="30729">MLPQDCVSTIISLTSPRDACRSSVVSSIFRSATESDIVWERFLPSDYGDIVSRLVTPLNYSSKKELYLRLCHPVLIDGGNKSFMLEKSSGRKSFVLSARELSITWGDEPLYWCWITGTESRFLEVAVLRTTSWLEIQGKIRTLLISPKTTYGAYLILKILDQAYGLDSVPSEMSIQVGNQVSTSTAYIRRQDSKEECQNNMNHIEVLETRFIEEIERIPSEREDGWMEIELGEFFSGEDDEEVKMSLMEVKGYQLKGGLVIEGIEVRPKL</sequence>
<comment type="caution">
    <text evidence="2">The sequence shown here is derived from an EMBL/GenBank/DDBJ whole genome shotgun (WGS) entry which is preliminary data.</text>
</comment>
<dbReference type="OrthoDB" id="1918565at2759"/>
<dbReference type="InterPro" id="IPR036047">
    <property type="entry name" value="F-box-like_dom_sf"/>
</dbReference>
<evidence type="ECO:0000259" key="1">
    <source>
        <dbReference type="Pfam" id="PF00646"/>
    </source>
</evidence>
<protein>
    <submittedName>
        <fullName evidence="2">PP2 domain-containing protein</fullName>
    </submittedName>
</protein>
<accession>A0A1Q3BJB5</accession>